<evidence type="ECO:0000259" key="3">
    <source>
        <dbReference type="Pfam" id="PF06414"/>
    </source>
</evidence>
<keyword evidence="5" id="KW-1185">Reference proteome</keyword>
<evidence type="ECO:0000313" key="5">
    <source>
        <dbReference type="Proteomes" id="UP001293593"/>
    </source>
</evidence>
<dbReference type="GO" id="GO:0016301">
    <property type="term" value="F:kinase activity"/>
    <property type="evidence" value="ECO:0007669"/>
    <property type="project" value="InterPro"/>
</dbReference>
<dbReference type="EMBL" id="JAWXYG010000012">
    <property type="protein sequence ID" value="KAK4258101.1"/>
    <property type="molecule type" value="Genomic_DNA"/>
</dbReference>
<reference evidence="4" key="1">
    <citation type="submission" date="2023-10" db="EMBL/GenBank/DDBJ databases">
        <title>Chromosome-level genome of the transformable northern wattle, Acacia crassicarpa.</title>
        <authorList>
            <person name="Massaro I."/>
            <person name="Sinha N.R."/>
            <person name="Poethig S."/>
            <person name="Leichty A.R."/>
        </authorList>
    </citation>
    <scope>NUCLEOTIDE SEQUENCE</scope>
    <source>
        <strain evidence="4">Acra3RX</strain>
        <tissue evidence="4">Leaf</tissue>
    </source>
</reference>
<comment type="caution">
    <text evidence="4">The sequence shown here is derived from an EMBL/GenBank/DDBJ whole genome shotgun (WGS) entry which is preliminary data.</text>
</comment>
<name>A0AAE1MFJ8_9FABA</name>
<feature type="domain" description="Zeta toxin" evidence="3">
    <location>
        <begin position="206"/>
        <end position="329"/>
    </location>
</feature>
<protein>
    <recommendedName>
        <fullName evidence="3">Zeta toxin domain-containing protein</fullName>
    </recommendedName>
</protein>
<dbReference type="InterPro" id="IPR010488">
    <property type="entry name" value="Zeta_toxin_domain"/>
</dbReference>
<evidence type="ECO:0000313" key="4">
    <source>
        <dbReference type="EMBL" id="KAK4258101.1"/>
    </source>
</evidence>
<dbReference type="AlphaFoldDB" id="A0AAE1MFJ8"/>
<gene>
    <name evidence="4" type="ORF">QN277_007596</name>
</gene>
<evidence type="ECO:0000256" key="1">
    <source>
        <dbReference type="ARBA" id="ARBA00022741"/>
    </source>
</evidence>
<keyword evidence="1" id="KW-0547">Nucleotide-binding</keyword>
<organism evidence="4 5">
    <name type="scientific">Acacia crassicarpa</name>
    <name type="common">northern wattle</name>
    <dbReference type="NCBI Taxonomy" id="499986"/>
    <lineage>
        <taxon>Eukaryota</taxon>
        <taxon>Viridiplantae</taxon>
        <taxon>Streptophyta</taxon>
        <taxon>Embryophyta</taxon>
        <taxon>Tracheophyta</taxon>
        <taxon>Spermatophyta</taxon>
        <taxon>Magnoliopsida</taxon>
        <taxon>eudicotyledons</taxon>
        <taxon>Gunneridae</taxon>
        <taxon>Pentapetalae</taxon>
        <taxon>rosids</taxon>
        <taxon>fabids</taxon>
        <taxon>Fabales</taxon>
        <taxon>Fabaceae</taxon>
        <taxon>Caesalpinioideae</taxon>
        <taxon>mimosoid clade</taxon>
        <taxon>Acacieae</taxon>
        <taxon>Acacia</taxon>
    </lineage>
</organism>
<proteinExistence type="predicted"/>
<dbReference type="Gene3D" id="3.40.50.300">
    <property type="entry name" value="P-loop containing nucleotide triphosphate hydrolases"/>
    <property type="match status" value="1"/>
</dbReference>
<dbReference type="Pfam" id="PF06414">
    <property type="entry name" value="Zeta_toxin"/>
    <property type="match status" value="1"/>
</dbReference>
<keyword evidence="2" id="KW-0067">ATP-binding</keyword>
<evidence type="ECO:0000256" key="2">
    <source>
        <dbReference type="ARBA" id="ARBA00022840"/>
    </source>
</evidence>
<dbReference type="InterPro" id="IPR044802">
    <property type="entry name" value="NADKc-like"/>
</dbReference>
<dbReference type="PANTHER" id="PTHR31153:SF1">
    <property type="entry name" value="CALMODULIN CALCIUM-DEPENDENT NAD KINASE"/>
    <property type="match status" value="1"/>
</dbReference>
<sequence>MHLHDGSRVDFSHMFAVSFAGFVAVANTLSHRRAASKQVEKDQKIIPKLERTESGRLGKLEKFSHYVARQIGFEDPEEVPGLCKLANDFLRKAKDWEENMYEYFDKEEDAALLYGKLIHEFDRCILTYFSFHWNQAPAVISQALSSDSGKKTQLKEMLSAVMRKQKFEKITKELKVTRLFSTLVEEMKVINGDSKCTDVMAPMALSERSPVLLLMGGGMGAGKSTVLKDIRKELKHQMDSCRPFWEKASEHAVVVEADAFKESDVIYKALNSMGHHHDMLQISELVHQSSTDAASSLLVTALNEGRDVIMDGTLSWEPFVEQTIDMARNVHKHRYRMGVGYKVAEDGTVTEKYWERVDDEEEDANNDNNRNRKPYRIELCGVVCDGYLAVVRGIRRAIITGRAVRVNSQLKSHKRFVKAFEKYCQLVDHARLYCTNIMGSPPKLIGWKEGQQNLLVDPKEIKCLESIGNLNADADSIYELYKPPSPALAEGSMWDNIVLSPSRETDQQVLKDSIQKIENLPTNS</sequence>
<dbReference type="InterPro" id="IPR027417">
    <property type="entry name" value="P-loop_NTPase"/>
</dbReference>
<accession>A0AAE1MFJ8</accession>
<dbReference type="Proteomes" id="UP001293593">
    <property type="component" value="Unassembled WGS sequence"/>
</dbReference>
<dbReference type="PANTHER" id="PTHR31153">
    <property type="entry name" value="CALMODULIN CALCIUM-DEPENDENT NAD KINASE"/>
    <property type="match status" value="1"/>
</dbReference>
<dbReference type="GO" id="GO:0005524">
    <property type="term" value="F:ATP binding"/>
    <property type="evidence" value="ECO:0007669"/>
    <property type="project" value="UniProtKB-KW"/>
</dbReference>
<dbReference type="SUPFAM" id="SSF52540">
    <property type="entry name" value="P-loop containing nucleoside triphosphate hydrolases"/>
    <property type="match status" value="1"/>
</dbReference>